<dbReference type="EMBL" id="JAUQTA010000001">
    <property type="protein sequence ID" value="MDO7868463.1"/>
    <property type="molecule type" value="Genomic_DNA"/>
</dbReference>
<proteinExistence type="predicted"/>
<evidence type="ECO:0000313" key="3">
    <source>
        <dbReference type="Proteomes" id="UP001233314"/>
    </source>
</evidence>
<accession>A0ABT9B1A9</accession>
<reference evidence="2 3" key="1">
    <citation type="submission" date="2023-07" db="EMBL/GenBank/DDBJ databases">
        <title>Nocardioides sp. nov WY-20 isolated from soil.</title>
        <authorList>
            <person name="Liu B."/>
            <person name="Wan Y."/>
        </authorList>
    </citation>
    <scope>NUCLEOTIDE SEQUENCE [LARGE SCALE GENOMIC DNA]</scope>
    <source>
        <strain evidence="2 3">WY-20</strain>
    </source>
</reference>
<gene>
    <name evidence="2" type="ORF">Q5722_08800</name>
</gene>
<dbReference type="RefSeq" id="WP_305027838.1">
    <property type="nucleotide sequence ID" value="NZ_JAUQTA010000001.1"/>
</dbReference>
<organism evidence="2 3">
    <name type="scientific">Nocardioides jiangxiensis</name>
    <dbReference type="NCBI Taxonomy" id="3064524"/>
    <lineage>
        <taxon>Bacteria</taxon>
        <taxon>Bacillati</taxon>
        <taxon>Actinomycetota</taxon>
        <taxon>Actinomycetes</taxon>
        <taxon>Propionibacteriales</taxon>
        <taxon>Nocardioidaceae</taxon>
        <taxon>Nocardioides</taxon>
    </lineage>
</organism>
<sequence>MRERSMQAPGGTGRSKRSLVQRGWVVVATHRGPWRAGGPHPWGTAHLKRIGAAQTACGQPAQGWRGFWHLDFRTDVDSPCPACTAVLRAETGDAGGRTDTPSGVRSGIPSGAPEA</sequence>
<evidence type="ECO:0000256" key="1">
    <source>
        <dbReference type="SAM" id="MobiDB-lite"/>
    </source>
</evidence>
<feature type="region of interest" description="Disordered" evidence="1">
    <location>
        <begin position="1"/>
        <end position="21"/>
    </location>
</feature>
<evidence type="ECO:0008006" key="4">
    <source>
        <dbReference type="Google" id="ProtNLM"/>
    </source>
</evidence>
<name>A0ABT9B1A9_9ACTN</name>
<keyword evidence="3" id="KW-1185">Reference proteome</keyword>
<protein>
    <recommendedName>
        <fullName evidence="4">Zinc-ribbon domain-containing protein</fullName>
    </recommendedName>
</protein>
<feature type="region of interest" description="Disordered" evidence="1">
    <location>
        <begin position="89"/>
        <end position="115"/>
    </location>
</feature>
<evidence type="ECO:0000313" key="2">
    <source>
        <dbReference type="EMBL" id="MDO7868463.1"/>
    </source>
</evidence>
<dbReference type="Proteomes" id="UP001233314">
    <property type="component" value="Unassembled WGS sequence"/>
</dbReference>
<comment type="caution">
    <text evidence="2">The sequence shown here is derived from an EMBL/GenBank/DDBJ whole genome shotgun (WGS) entry which is preliminary data.</text>
</comment>